<dbReference type="GO" id="GO:0004806">
    <property type="term" value="F:triacylglycerol lipase activity"/>
    <property type="evidence" value="ECO:0007669"/>
    <property type="project" value="TreeGrafter"/>
</dbReference>
<dbReference type="EMBL" id="JABCYN010000041">
    <property type="protein sequence ID" value="KAF6007575.1"/>
    <property type="molecule type" value="Genomic_DNA"/>
</dbReference>
<dbReference type="PANTHER" id="PTHR44169:SF6">
    <property type="entry name" value="NADPH-DEPENDENT 1-ACYLDIHYDROXYACETONE PHOSPHATE REDUCTASE"/>
    <property type="match status" value="1"/>
</dbReference>
<reference evidence="4 8" key="2">
    <citation type="journal article" date="2020" name="Appl. Microbiol. Biotechnol.">
        <title>Targeted gene deletion in Brettanomyces bruxellensis with an expression-free CRISPR-Cas9 system.</title>
        <authorList>
            <person name="Varela C."/>
            <person name="Bartel C."/>
            <person name="Onetto C."/>
            <person name="Borneman A."/>
        </authorList>
    </citation>
    <scope>NUCLEOTIDE SEQUENCE [LARGE SCALE GENOMIC DNA]</scope>
    <source>
        <strain evidence="4 8">AWRI1613</strain>
    </source>
</reference>
<keyword evidence="3" id="KW-0472">Membrane</keyword>
<dbReference type="SUPFAM" id="SSF51735">
    <property type="entry name" value="NAD(P)-binding Rossmann-fold domains"/>
    <property type="match status" value="1"/>
</dbReference>
<protein>
    <submittedName>
        <fullName evidence="6">DEBR0S2_00826g1_1</fullName>
    </submittedName>
</protein>
<accession>A0A3F2Y4A0</accession>
<proteinExistence type="inferred from homology"/>
<reference evidence="5" key="4">
    <citation type="journal article" name="BMC Genomics">
        <title>New genome assemblies reveal patterns of domestication and adaptation across Brettanomyces (Dekkera) species.</title>
        <authorList>
            <person name="Roach M.J."/>
            <person name="Borneman A.R."/>
        </authorList>
    </citation>
    <scope>NUCLEOTIDE SEQUENCE</scope>
    <source>
        <strain evidence="5">UCD 2041</strain>
    </source>
</reference>
<dbReference type="GO" id="GO:0000140">
    <property type="term" value="F:acylglycerone-phosphate reductase (NADP+) activity"/>
    <property type="evidence" value="ECO:0007669"/>
    <property type="project" value="TreeGrafter"/>
</dbReference>
<gene>
    <name evidence="6" type="primary">AYR1</name>
    <name evidence="5" type="ORF">BRETT_003534</name>
    <name evidence="6" type="ORF">DEBR0S2_00826G</name>
    <name evidence="4" type="ORF">HII12_004465</name>
</gene>
<reference evidence="6 7" key="1">
    <citation type="submission" date="2019-07" db="EMBL/GenBank/DDBJ databases">
        <authorList>
            <person name="Friedrich A."/>
            <person name="Schacherer J."/>
        </authorList>
    </citation>
    <scope>NUCLEOTIDE SEQUENCE [LARGE SCALE GENOMIC DNA]</scope>
</reference>
<dbReference type="AlphaFoldDB" id="A0A3F2Y4A0"/>
<dbReference type="InterPro" id="IPR002347">
    <property type="entry name" value="SDR_fam"/>
</dbReference>
<dbReference type="GO" id="GO:0005811">
    <property type="term" value="C:lipid droplet"/>
    <property type="evidence" value="ECO:0007669"/>
    <property type="project" value="TreeGrafter"/>
</dbReference>
<dbReference type="STRING" id="5007.A0A3F2Y4A0"/>
<dbReference type="GO" id="GO:0005783">
    <property type="term" value="C:endoplasmic reticulum"/>
    <property type="evidence" value="ECO:0007669"/>
    <property type="project" value="TreeGrafter"/>
</dbReference>
<dbReference type="GO" id="GO:0019433">
    <property type="term" value="P:triglyceride catabolic process"/>
    <property type="evidence" value="ECO:0007669"/>
    <property type="project" value="TreeGrafter"/>
</dbReference>
<feature type="transmembrane region" description="Helical" evidence="3">
    <location>
        <begin position="242"/>
        <end position="260"/>
    </location>
</feature>
<keyword evidence="3" id="KW-0812">Transmembrane</keyword>
<dbReference type="PANTHER" id="PTHR44169">
    <property type="entry name" value="NADPH-DEPENDENT 1-ACYLDIHYDROXYACETONE PHOSPHATE REDUCTASE"/>
    <property type="match status" value="1"/>
</dbReference>
<evidence type="ECO:0000313" key="5">
    <source>
        <dbReference type="EMBL" id="QOU19387.1"/>
    </source>
</evidence>
<evidence type="ECO:0000313" key="7">
    <source>
        <dbReference type="Proteomes" id="UP000478008"/>
    </source>
</evidence>
<dbReference type="EMBL" id="CABFWN010000002">
    <property type="protein sequence ID" value="VUG17190.1"/>
    <property type="molecule type" value="Genomic_DNA"/>
</dbReference>
<evidence type="ECO:0000313" key="4">
    <source>
        <dbReference type="EMBL" id="KAF6007575.1"/>
    </source>
</evidence>
<organism evidence="6 7">
    <name type="scientific">Dekkera bruxellensis</name>
    <name type="common">Brettanomyces custersii</name>
    <dbReference type="NCBI Taxonomy" id="5007"/>
    <lineage>
        <taxon>Eukaryota</taxon>
        <taxon>Fungi</taxon>
        <taxon>Dikarya</taxon>
        <taxon>Ascomycota</taxon>
        <taxon>Saccharomycotina</taxon>
        <taxon>Pichiomycetes</taxon>
        <taxon>Pichiales</taxon>
        <taxon>Pichiaceae</taxon>
        <taxon>Brettanomyces</taxon>
    </lineage>
</organism>
<dbReference type="SMR" id="A0A3F2Y4A0"/>
<evidence type="ECO:0000256" key="3">
    <source>
        <dbReference type="SAM" id="Phobius"/>
    </source>
</evidence>
<dbReference type="Pfam" id="PF00106">
    <property type="entry name" value="adh_short"/>
    <property type="match status" value="1"/>
</dbReference>
<dbReference type="Proteomes" id="UP000478008">
    <property type="component" value="Unassembled WGS sequence"/>
</dbReference>
<dbReference type="InterPro" id="IPR036291">
    <property type="entry name" value="NAD(P)-bd_dom_sf"/>
</dbReference>
<dbReference type="GO" id="GO:0006654">
    <property type="term" value="P:phosphatidic acid biosynthetic process"/>
    <property type="evidence" value="ECO:0007669"/>
    <property type="project" value="TreeGrafter"/>
</dbReference>
<comment type="similarity">
    <text evidence="1">Belongs to the short-chain dehydrogenases/reductases (SDR) family.</text>
</comment>
<sequence>MAAEHQKTAVVTGCSSGIGYCLAEELAKRGWKVFACARRAETMQSLAEEYPEKIVPFSMDISLLDSIEKGYEFVSSRLADGKLDLLYNNAGSSCTFPAIDVPDEALTQCTAVDFEGPVRVTSKFSRLVINAQGTIAFTGSLAGVMIFPWGSVYGAMKAAVHQYASVLALEMEPFNVKVVNFVTGGVNTDIADKRPLPETSIYNFEATKKSFADRQAMAVKNSPMDPALYAKRAVNAVENSRVGVVNVALGTGAGILSFVAAYFPRWLILFVIRIKFGLNAVWSVIRNGEYKKTK</sequence>
<keyword evidence="2" id="KW-0560">Oxidoreductase</keyword>
<reference evidence="5" key="3">
    <citation type="submission" date="2020-10" db="EMBL/GenBank/DDBJ databases">
        <authorList>
            <person name="Palmer J.M."/>
        </authorList>
    </citation>
    <scope>NUCLEOTIDE SEQUENCE</scope>
    <source>
        <strain evidence="5">UCD 2041</strain>
    </source>
</reference>
<dbReference type="Proteomes" id="UP000663131">
    <property type="component" value="Chromosome 6"/>
</dbReference>
<evidence type="ECO:0000313" key="8">
    <source>
        <dbReference type="Proteomes" id="UP000568158"/>
    </source>
</evidence>
<dbReference type="EMBL" id="CP063134">
    <property type="protein sequence ID" value="QOU19387.1"/>
    <property type="molecule type" value="Genomic_DNA"/>
</dbReference>
<dbReference type="OMA" id="GGTPDWF"/>
<name>A0A3F2Y4A0_DEKBR</name>
<keyword evidence="7" id="KW-1185">Reference proteome</keyword>
<evidence type="ECO:0000313" key="6">
    <source>
        <dbReference type="EMBL" id="VUG17190.1"/>
    </source>
</evidence>
<dbReference type="OrthoDB" id="2102561at2759"/>
<evidence type="ECO:0000256" key="1">
    <source>
        <dbReference type="ARBA" id="ARBA00006484"/>
    </source>
</evidence>
<feature type="transmembrane region" description="Helical" evidence="3">
    <location>
        <begin position="266"/>
        <end position="285"/>
    </location>
</feature>
<dbReference type="Gene3D" id="3.40.50.720">
    <property type="entry name" value="NAD(P)-binding Rossmann-like Domain"/>
    <property type="match status" value="1"/>
</dbReference>
<dbReference type="PRINTS" id="PR00081">
    <property type="entry name" value="GDHRDH"/>
</dbReference>
<dbReference type="Proteomes" id="UP000568158">
    <property type="component" value="Unassembled WGS sequence"/>
</dbReference>
<evidence type="ECO:0000256" key="2">
    <source>
        <dbReference type="ARBA" id="ARBA00023002"/>
    </source>
</evidence>
<keyword evidence="3" id="KW-1133">Transmembrane helix</keyword>